<comment type="caution">
    <text evidence="1">The sequence shown here is derived from an EMBL/GenBank/DDBJ whole genome shotgun (WGS) entry which is preliminary data.</text>
</comment>
<keyword evidence="2" id="KW-1185">Reference proteome</keyword>
<reference evidence="1 2" key="1">
    <citation type="submission" date="2021-08" db="EMBL/GenBank/DDBJ databases">
        <title>Comparative Genomics Analysis of the Genus Qipengyuania Reveals Extensive Genetic Diversity and Metabolic Versatility, Including the Description of Fifteen Novel Species.</title>
        <authorList>
            <person name="Liu Y."/>
        </authorList>
    </citation>
    <scope>NUCLEOTIDE SEQUENCE [LARGE SCALE GENOMIC DNA]</scope>
    <source>
        <strain evidence="1 2">GH25</strain>
    </source>
</reference>
<gene>
    <name evidence="1" type="ORF">K3177_05175</name>
</gene>
<dbReference type="EMBL" id="JAIGNQ010000001">
    <property type="protein sequence ID" value="MBX7487899.1"/>
    <property type="molecule type" value="Genomic_DNA"/>
</dbReference>
<organism evidence="1 2">
    <name type="scientific">Qipengyuania pacifica</name>
    <dbReference type="NCBI Taxonomy" id="2860199"/>
    <lineage>
        <taxon>Bacteria</taxon>
        <taxon>Pseudomonadati</taxon>
        <taxon>Pseudomonadota</taxon>
        <taxon>Alphaproteobacteria</taxon>
        <taxon>Sphingomonadales</taxon>
        <taxon>Erythrobacteraceae</taxon>
        <taxon>Qipengyuania</taxon>
    </lineage>
</organism>
<proteinExistence type="predicted"/>
<evidence type="ECO:0000313" key="1">
    <source>
        <dbReference type="EMBL" id="MBX7487899.1"/>
    </source>
</evidence>
<sequence length="49" mass="5058">MSKQLTISALAASISMALFALSAGFGAFSIDNPAHFASRAPLIELYAGQ</sequence>
<name>A0ABS7JGL2_9SPHN</name>
<accession>A0ABS7JGL2</accession>
<dbReference type="Proteomes" id="UP000776651">
    <property type="component" value="Unassembled WGS sequence"/>
</dbReference>
<protein>
    <submittedName>
        <fullName evidence="1">Uncharacterized protein</fullName>
    </submittedName>
</protein>
<dbReference type="RefSeq" id="WP_221597380.1">
    <property type="nucleotide sequence ID" value="NZ_JAIGNQ010000001.1"/>
</dbReference>
<evidence type="ECO:0000313" key="2">
    <source>
        <dbReference type="Proteomes" id="UP000776651"/>
    </source>
</evidence>